<dbReference type="Pfam" id="PF13649">
    <property type="entry name" value="Methyltransf_25"/>
    <property type="match status" value="1"/>
</dbReference>
<gene>
    <name evidence="3" type="ORF">AXF13_13960</name>
</gene>
<dbReference type="CDD" id="cd02440">
    <property type="entry name" value="AdoMet_MTases"/>
    <property type="match status" value="1"/>
</dbReference>
<dbReference type="PANTHER" id="PTHR43861">
    <property type="entry name" value="TRANS-ACONITATE 2-METHYLTRANSFERASE-RELATED"/>
    <property type="match status" value="1"/>
</dbReference>
<organism evidence="3 4">
    <name type="scientific">Desulfovibrio fairfieldensis</name>
    <dbReference type="NCBI Taxonomy" id="44742"/>
    <lineage>
        <taxon>Bacteria</taxon>
        <taxon>Pseudomonadati</taxon>
        <taxon>Thermodesulfobacteriota</taxon>
        <taxon>Desulfovibrionia</taxon>
        <taxon>Desulfovibrionales</taxon>
        <taxon>Desulfovibrionaceae</taxon>
        <taxon>Desulfovibrio</taxon>
    </lineage>
</organism>
<evidence type="ECO:0000256" key="1">
    <source>
        <dbReference type="ARBA" id="ARBA00022679"/>
    </source>
</evidence>
<dbReference type="SUPFAM" id="SSF53335">
    <property type="entry name" value="S-adenosyl-L-methionine-dependent methyltransferases"/>
    <property type="match status" value="1"/>
</dbReference>
<reference evidence="4" key="1">
    <citation type="submission" date="2016-02" db="EMBL/GenBank/DDBJ databases">
        <authorList>
            <person name="Holder M.E."/>
            <person name="Ajami N.J."/>
            <person name="Petrosino J.F."/>
        </authorList>
    </citation>
    <scope>NUCLEOTIDE SEQUENCE [LARGE SCALE GENOMIC DNA]</scope>
    <source>
        <strain evidence="4">CCUG 45958</strain>
    </source>
</reference>
<dbReference type="InterPro" id="IPR041698">
    <property type="entry name" value="Methyltransf_25"/>
</dbReference>
<accession>A0A0X8JLU7</accession>
<name>A0A0X8JLU7_9BACT</name>
<dbReference type="RefSeq" id="WP_062254158.1">
    <property type="nucleotide sequence ID" value="NZ_CP014229.1"/>
</dbReference>
<dbReference type="InterPro" id="IPR029063">
    <property type="entry name" value="SAM-dependent_MTases_sf"/>
</dbReference>
<dbReference type="EMBL" id="CP014229">
    <property type="protein sequence ID" value="AMD91139.1"/>
    <property type="molecule type" value="Genomic_DNA"/>
</dbReference>
<dbReference type="KEGG" id="dfi:AXF13_13960"/>
<keyword evidence="1" id="KW-0808">Transferase</keyword>
<protein>
    <recommendedName>
        <fullName evidence="2">Methyltransferase domain-containing protein</fullName>
    </recommendedName>
</protein>
<proteinExistence type="predicted"/>
<sequence length="224" mass="25213">MTTQAILPYDQVMFDDYAAFKPYMLGPRTSHALRADPRHLLFSLSRYKFCAKMLEGKERVLEVGCGDAFAAPIMLQTVGHLHCVDIEPRMIEQSIAANEFPDRLSFAVADITRQRPQGEFDAAISLDVLEHIPPDMEKKFLTNLVDCLTQHCVCIIGTPNIAADKYASALSRQGHVNLKSQNTLKDSLAPYFRHIFLFSMNDEVVHTGFAPMAHFLFAMCVEKC</sequence>
<dbReference type="AlphaFoldDB" id="A0A0X8JLU7"/>
<dbReference type="STRING" id="44742.AXF13_13960"/>
<evidence type="ECO:0000313" key="4">
    <source>
        <dbReference type="Proteomes" id="UP000069241"/>
    </source>
</evidence>
<evidence type="ECO:0000259" key="2">
    <source>
        <dbReference type="Pfam" id="PF13649"/>
    </source>
</evidence>
<evidence type="ECO:0000313" key="3">
    <source>
        <dbReference type="EMBL" id="AMD91139.1"/>
    </source>
</evidence>
<feature type="domain" description="Methyltransferase" evidence="2">
    <location>
        <begin position="60"/>
        <end position="149"/>
    </location>
</feature>
<dbReference type="Proteomes" id="UP000069241">
    <property type="component" value="Chromosome"/>
</dbReference>
<dbReference type="GO" id="GO:0016740">
    <property type="term" value="F:transferase activity"/>
    <property type="evidence" value="ECO:0007669"/>
    <property type="project" value="UniProtKB-KW"/>
</dbReference>
<keyword evidence="4" id="KW-1185">Reference proteome</keyword>
<dbReference type="Gene3D" id="3.40.50.150">
    <property type="entry name" value="Vaccinia Virus protein VP39"/>
    <property type="match status" value="1"/>
</dbReference>